<proteinExistence type="predicted"/>
<dbReference type="RefSeq" id="WP_381443002.1">
    <property type="nucleotide sequence ID" value="NZ_JBHSNP010000010.1"/>
</dbReference>
<name>A0ABW0TY12_9BACL</name>
<protein>
    <recommendedName>
        <fullName evidence="4">YesK-like protein</fullName>
    </recommendedName>
</protein>
<gene>
    <name evidence="2" type="ORF">ACFPTP_06165</name>
</gene>
<evidence type="ECO:0000313" key="3">
    <source>
        <dbReference type="Proteomes" id="UP001596071"/>
    </source>
</evidence>
<reference evidence="3" key="1">
    <citation type="journal article" date="2019" name="Int. J. Syst. Evol. Microbiol.">
        <title>The Global Catalogue of Microorganisms (GCM) 10K type strain sequencing project: providing services to taxonomists for standard genome sequencing and annotation.</title>
        <authorList>
            <consortium name="The Broad Institute Genomics Platform"/>
            <consortium name="The Broad Institute Genome Sequencing Center for Infectious Disease"/>
            <person name="Wu L."/>
            <person name="Ma J."/>
        </authorList>
    </citation>
    <scope>NUCLEOTIDE SEQUENCE [LARGE SCALE GENOMIC DNA]</scope>
    <source>
        <strain evidence="3">KACC 11299</strain>
    </source>
</reference>
<feature type="transmembrane region" description="Helical" evidence="1">
    <location>
        <begin position="31"/>
        <end position="53"/>
    </location>
</feature>
<evidence type="ECO:0000313" key="2">
    <source>
        <dbReference type="EMBL" id="MFC5602799.1"/>
    </source>
</evidence>
<sequence length="84" mass="9118">MDIFIPIGLGFVINLIVFIISKSLKQTSDRSLLICLFAFLAVLVTSFIIGSWLGMGIGVISLGMLIFVILIGLVIAIIPRKKVI</sequence>
<feature type="transmembrane region" description="Helical" evidence="1">
    <location>
        <begin position="59"/>
        <end position="78"/>
    </location>
</feature>
<dbReference type="Proteomes" id="UP001596071">
    <property type="component" value="Unassembled WGS sequence"/>
</dbReference>
<evidence type="ECO:0008006" key="4">
    <source>
        <dbReference type="Google" id="ProtNLM"/>
    </source>
</evidence>
<evidence type="ECO:0000256" key="1">
    <source>
        <dbReference type="SAM" id="Phobius"/>
    </source>
</evidence>
<keyword evidence="3" id="KW-1185">Reference proteome</keyword>
<accession>A0ABW0TY12</accession>
<organism evidence="2 3">
    <name type="scientific">Sporosarcina koreensis</name>
    <dbReference type="NCBI Taxonomy" id="334735"/>
    <lineage>
        <taxon>Bacteria</taxon>
        <taxon>Bacillati</taxon>
        <taxon>Bacillota</taxon>
        <taxon>Bacilli</taxon>
        <taxon>Bacillales</taxon>
        <taxon>Caryophanaceae</taxon>
        <taxon>Sporosarcina</taxon>
    </lineage>
</organism>
<comment type="caution">
    <text evidence="2">The sequence shown here is derived from an EMBL/GenBank/DDBJ whole genome shotgun (WGS) entry which is preliminary data.</text>
</comment>
<dbReference type="EMBL" id="JBHSNP010000010">
    <property type="protein sequence ID" value="MFC5602799.1"/>
    <property type="molecule type" value="Genomic_DNA"/>
</dbReference>
<feature type="transmembrane region" description="Helical" evidence="1">
    <location>
        <begin position="6"/>
        <end position="24"/>
    </location>
</feature>
<keyword evidence="1" id="KW-0472">Membrane</keyword>
<keyword evidence="1" id="KW-0812">Transmembrane</keyword>
<keyword evidence="1" id="KW-1133">Transmembrane helix</keyword>